<dbReference type="EMBL" id="NBSK02000004">
    <property type="protein sequence ID" value="KAJ0213010.1"/>
    <property type="molecule type" value="Genomic_DNA"/>
</dbReference>
<protein>
    <submittedName>
        <fullName evidence="2">Uncharacterized protein</fullName>
    </submittedName>
</protein>
<keyword evidence="3" id="KW-1185">Reference proteome</keyword>
<dbReference type="PANTHER" id="PTHR34959">
    <property type="entry name" value="PROTEIN LAZY 1"/>
    <property type="match status" value="1"/>
</dbReference>
<comment type="caution">
    <text evidence="2">The sequence shown here is derived from an EMBL/GenBank/DDBJ whole genome shotgun (WGS) entry which is preliminary data.</text>
</comment>
<keyword evidence="1" id="KW-0732">Signal</keyword>
<evidence type="ECO:0000313" key="2">
    <source>
        <dbReference type="EMBL" id="KAJ0213010.1"/>
    </source>
</evidence>
<proteinExistence type="predicted"/>
<sequence length="270" mass="30883">MTHALLLILLQLLKVMHAKFAYTDGEHMEDESSSSVSQLFNGFQTITTLEKDVFVTDLATPNFSTYVESTSKTETGTTEDEMKKMTRAVKYENETTGNAAILIKDRRTSLWELFQKTKTVEKKNEPVMKKTLKRRTIQPSSKDYTVAPVGTINLANSADEKLHKILRILQRVHPEALAISQKSQNLWKYVMKSNCTNEGCRNKNQMLSDDIIIFPFRDISEKSENHTKSNMSNHLICDGGDTNQKTECWIKSDEECKYTKINHDYNSPSI</sequence>
<organism evidence="2 3">
    <name type="scientific">Lactuca sativa</name>
    <name type="common">Garden lettuce</name>
    <dbReference type="NCBI Taxonomy" id="4236"/>
    <lineage>
        <taxon>Eukaryota</taxon>
        <taxon>Viridiplantae</taxon>
        <taxon>Streptophyta</taxon>
        <taxon>Embryophyta</taxon>
        <taxon>Tracheophyta</taxon>
        <taxon>Spermatophyta</taxon>
        <taxon>Magnoliopsida</taxon>
        <taxon>eudicotyledons</taxon>
        <taxon>Gunneridae</taxon>
        <taxon>Pentapetalae</taxon>
        <taxon>asterids</taxon>
        <taxon>campanulids</taxon>
        <taxon>Asterales</taxon>
        <taxon>Asteraceae</taxon>
        <taxon>Cichorioideae</taxon>
        <taxon>Cichorieae</taxon>
        <taxon>Lactucinae</taxon>
        <taxon>Lactuca</taxon>
    </lineage>
</organism>
<reference evidence="2 3" key="1">
    <citation type="journal article" date="2017" name="Nat. Commun.">
        <title>Genome assembly with in vitro proximity ligation data and whole-genome triplication in lettuce.</title>
        <authorList>
            <person name="Reyes-Chin-Wo S."/>
            <person name="Wang Z."/>
            <person name="Yang X."/>
            <person name="Kozik A."/>
            <person name="Arikit S."/>
            <person name="Song C."/>
            <person name="Xia L."/>
            <person name="Froenicke L."/>
            <person name="Lavelle D.O."/>
            <person name="Truco M.J."/>
            <person name="Xia R."/>
            <person name="Zhu S."/>
            <person name="Xu C."/>
            <person name="Xu H."/>
            <person name="Xu X."/>
            <person name="Cox K."/>
            <person name="Korf I."/>
            <person name="Meyers B.C."/>
            <person name="Michelmore R.W."/>
        </authorList>
    </citation>
    <scope>NUCLEOTIDE SEQUENCE [LARGE SCALE GENOMIC DNA]</scope>
    <source>
        <strain evidence="3">cv. Salinas</strain>
        <tissue evidence="2">Seedlings</tissue>
    </source>
</reference>
<dbReference type="PANTHER" id="PTHR34959:SF3">
    <property type="entry name" value="PROTEIN LAZY 1"/>
    <property type="match status" value="1"/>
</dbReference>
<dbReference type="GO" id="GO:2000012">
    <property type="term" value="P:regulation of auxin polar transport"/>
    <property type="evidence" value="ECO:0007669"/>
    <property type="project" value="InterPro"/>
</dbReference>
<dbReference type="Proteomes" id="UP000235145">
    <property type="component" value="Unassembled WGS sequence"/>
</dbReference>
<gene>
    <name evidence="2" type="ORF">LSAT_V11C400157870</name>
</gene>
<accession>A0A9R1XFS8</accession>
<dbReference type="GO" id="GO:0009630">
    <property type="term" value="P:gravitropism"/>
    <property type="evidence" value="ECO:0007669"/>
    <property type="project" value="InterPro"/>
</dbReference>
<dbReference type="InterPro" id="IPR038928">
    <property type="entry name" value="LAZY1"/>
</dbReference>
<evidence type="ECO:0000313" key="3">
    <source>
        <dbReference type="Proteomes" id="UP000235145"/>
    </source>
</evidence>
<dbReference type="AlphaFoldDB" id="A0A9R1XFS8"/>
<feature type="signal peptide" evidence="1">
    <location>
        <begin position="1"/>
        <end position="18"/>
    </location>
</feature>
<evidence type="ECO:0000256" key="1">
    <source>
        <dbReference type="SAM" id="SignalP"/>
    </source>
</evidence>
<feature type="chain" id="PRO_5040446580" evidence="1">
    <location>
        <begin position="19"/>
        <end position="270"/>
    </location>
</feature>
<name>A0A9R1XFS8_LACSA</name>